<evidence type="ECO:0000256" key="1">
    <source>
        <dbReference type="SAM" id="MobiDB-lite"/>
    </source>
</evidence>
<dbReference type="EMBL" id="CP022163">
    <property type="protein sequence ID" value="ATB30142.1"/>
    <property type="molecule type" value="Genomic_DNA"/>
</dbReference>
<accession>A0A250IG46</accession>
<proteinExistence type="predicted"/>
<organism evidence="2 3">
    <name type="scientific">Melittangium boletus DSM 14713</name>
    <dbReference type="NCBI Taxonomy" id="1294270"/>
    <lineage>
        <taxon>Bacteria</taxon>
        <taxon>Pseudomonadati</taxon>
        <taxon>Myxococcota</taxon>
        <taxon>Myxococcia</taxon>
        <taxon>Myxococcales</taxon>
        <taxon>Cystobacterineae</taxon>
        <taxon>Archangiaceae</taxon>
        <taxon>Melittangium</taxon>
    </lineage>
</organism>
<dbReference type="RefSeq" id="WP_095978625.1">
    <property type="nucleotide sequence ID" value="NZ_CP022163.1"/>
</dbReference>
<keyword evidence="3" id="KW-1185">Reference proteome</keyword>
<feature type="region of interest" description="Disordered" evidence="1">
    <location>
        <begin position="1"/>
        <end position="22"/>
    </location>
</feature>
<sequence>MRARPSLRHSAPDDARPPVARLCPPREHVARPHRATRRRFAQELELPGLMWAGCVSASIGAMRDIGLAVHDLGRGLGELARGRWRRGARRLERGLLKIPQLFLDIALSLGLRLVSGMQTRVGVEPLGTRLGLRQLTELRKVFGDSVDYARVSLKMGRLGLLSFPGRAFVLGHVLYVPSDSPTPPSSSMQRPLHLLVREVGRVWQYQHGGTDYGCETLWARWFAEPEDWRAALNEGRSWAELDPEQQLQFLQAAYSRSRYFMSPDQRFIDDDTGVDYTPQLEAALEQLRAGRGAP</sequence>
<dbReference type="OrthoDB" id="8686772at2"/>
<reference evidence="2 3" key="1">
    <citation type="submission" date="2017-06" db="EMBL/GenBank/DDBJ databases">
        <authorList>
            <person name="Kim H.J."/>
            <person name="Triplett B.A."/>
        </authorList>
    </citation>
    <scope>NUCLEOTIDE SEQUENCE [LARGE SCALE GENOMIC DNA]</scope>
    <source>
        <strain evidence="2 3">DSM 14713</strain>
    </source>
</reference>
<name>A0A250IG46_9BACT</name>
<dbReference type="AlphaFoldDB" id="A0A250IG46"/>
<protein>
    <submittedName>
        <fullName evidence="2">Uncharacterized protein</fullName>
    </submittedName>
</protein>
<dbReference type="KEGG" id="mbd:MEBOL_003597"/>
<evidence type="ECO:0000313" key="2">
    <source>
        <dbReference type="EMBL" id="ATB30142.1"/>
    </source>
</evidence>
<evidence type="ECO:0000313" key="3">
    <source>
        <dbReference type="Proteomes" id="UP000217289"/>
    </source>
</evidence>
<dbReference type="Proteomes" id="UP000217289">
    <property type="component" value="Chromosome"/>
</dbReference>
<gene>
    <name evidence="2" type="ORF">MEBOL_003597</name>
</gene>